<accession>A0A927HH02</accession>
<evidence type="ECO:0000313" key="1">
    <source>
        <dbReference type="EMBL" id="MBD3701677.1"/>
    </source>
</evidence>
<evidence type="ECO:0000313" key="4">
    <source>
        <dbReference type="EMBL" id="MBD3722010.1"/>
    </source>
</evidence>
<dbReference type="EMBL" id="JACXSV010000006">
    <property type="protein sequence ID" value="MBD3722010.1"/>
    <property type="molecule type" value="Genomic_DNA"/>
</dbReference>
<dbReference type="Proteomes" id="UP000609027">
    <property type="component" value="Unassembled WGS sequence"/>
</dbReference>
<dbReference type="Proteomes" id="UP000598328">
    <property type="component" value="Unassembled WGS sequence"/>
</dbReference>
<proteinExistence type="predicted"/>
<gene>
    <name evidence="4" type="ORF">IE978_01775</name>
    <name evidence="1" type="ORF">IE991_31530</name>
    <name evidence="2" type="ORF">IE991_31775</name>
    <name evidence="3" type="ORF">IE992_29225</name>
</gene>
<reference evidence="1" key="1">
    <citation type="submission" date="2020-07" db="EMBL/GenBank/DDBJ databases">
        <title>Clinical and genomic characterization of carbapenemase-producing Enterobacterales causing secondary infections during the COVID-19 crisis at a New York City hospital.</title>
        <authorList>
            <person name="Gomez-Simmonds A."/>
            <person name="Annavajhala M.K."/>
            <person name="Uhlemann A.-C."/>
        </authorList>
    </citation>
    <scope>NUCLEOTIDE SEQUENCE</scope>
    <source>
        <strain evidence="4">KP1826</strain>
        <strain evidence="1">NK1597</strain>
        <strain evidence="3">NK1607</strain>
    </source>
</reference>
<name>A0A927HH02_KLEPN</name>
<organism evidence="1 5">
    <name type="scientific">Klebsiella pneumoniae</name>
    <dbReference type="NCBI Taxonomy" id="573"/>
    <lineage>
        <taxon>Bacteria</taxon>
        <taxon>Pseudomonadati</taxon>
        <taxon>Pseudomonadota</taxon>
        <taxon>Gammaproteobacteria</taxon>
        <taxon>Enterobacterales</taxon>
        <taxon>Enterobacteriaceae</taxon>
        <taxon>Klebsiella/Raoultella group</taxon>
        <taxon>Klebsiella</taxon>
        <taxon>Klebsiella pneumoniae complex</taxon>
    </lineage>
</organism>
<comment type="caution">
    <text evidence="1">The sequence shown here is derived from an EMBL/GenBank/DDBJ whole genome shotgun (WGS) entry which is preliminary data.</text>
</comment>
<evidence type="ECO:0000313" key="5">
    <source>
        <dbReference type="Proteomes" id="UP000631473"/>
    </source>
</evidence>
<dbReference type="AlphaFoldDB" id="A0A927HH02"/>
<protein>
    <submittedName>
        <fullName evidence="1">Uncharacterized protein</fullName>
    </submittedName>
</protein>
<dbReference type="EMBL" id="JACXTI010000009">
    <property type="protein sequence ID" value="MBD3701677.1"/>
    <property type="molecule type" value="Genomic_DNA"/>
</dbReference>
<dbReference type="EMBL" id="JACXTI010000009">
    <property type="protein sequence ID" value="MBD3701688.1"/>
    <property type="molecule type" value="Genomic_DNA"/>
</dbReference>
<evidence type="ECO:0000313" key="2">
    <source>
        <dbReference type="EMBL" id="MBD3701688.1"/>
    </source>
</evidence>
<evidence type="ECO:0000313" key="3">
    <source>
        <dbReference type="EMBL" id="MBD3721770.1"/>
    </source>
</evidence>
<dbReference type="Proteomes" id="UP000631473">
    <property type="component" value="Unassembled WGS sequence"/>
</dbReference>
<dbReference type="EMBL" id="JACXTJ010000007">
    <property type="protein sequence ID" value="MBD3721770.1"/>
    <property type="molecule type" value="Genomic_DNA"/>
</dbReference>
<sequence>MISIAFASYILLALVVHLTLKQASYNGKVSSPAVNHACQQTSFLQPVWPLIFASNITRSMPALGVKLPAKRLPLSKVWFILSVSYDTDNGEA</sequence>